<dbReference type="InterPro" id="IPR003594">
    <property type="entry name" value="HATPase_dom"/>
</dbReference>
<dbReference type="InterPro" id="IPR036890">
    <property type="entry name" value="HATPase_C_sf"/>
</dbReference>
<dbReference type="InterPro" id="IPR035965">
    <property type="entry name" value="PAS-like_dom_sf"/>
</dbReference>
<dbReference type="InterPro" id="IPR000014">
    <property type="entry name" value="PAS"/>
</dbReference>
<evidence type="ECO:0000259" key="16">
    <source>
        <dbReference type="PROSITE" id="PS50885"/>
    </source>
</evidence>
<keyword evidence="10" id="KW-0902">Two-component regulatory system</keyword>
<dbReference type="InterPro" id="IPR036097">
    <property type="entry name" value="HisK_dim/P_sf"/>
</dbReference>
<dbReference type="Proteomes" id="UP001341444">
    <property type="component" value="Unassembled WGS sequence"/>
</dbReference>
<evidence type="ECO:0000259" key="14">
    <source>
        <dbReference type="PROSITE" id="PS50109"/>
    </source>
</evidence>
<evidence type="ECO:0000256" key="6">
    <source>
        <dbReference type="ARBA" id="ARBA00022679"/>
    </source>
</evidence>
<evidence type="ECO:0000256" key="13">
    <source>
        <dbReference type="SAM" id="Phobius"/>
    </source>
</evidence>
<dbReference type="CDD" id="cd06225">
    <property type="entry name" value="HAMP"/>
    <property type="match status" value="1"/>
</dbReference>
<accession>A0ABU6MJ05</accession>
<dbReference type="NCBIfam" id="NF046044">
    <property type="entry name" value="PnpS"/>
    <property type="match status" value="1"/>
</dbReference>
<dbReference type="InterPro" id="IPR005467">
    <property type="entry name" value="His_kinase_dom"/>
</dbReference>
<proteinExistence type="predicted"/>
<dbReference type="SUPFAM" id="SSF158472">
    <property type="entry name" value="HAMP domain-like"/>
    <property type="match status" value="1"/>
</dbReference>
<dbReference type="PANTHER" id="PTHR45453:SF1">
    <property type="entry name" value="PHOSPHATE REGULON SENSOR PROTEIN PHOR"/>
    <property type="match status" value="1"/>
</dbReference>
<evidence type="ECO:0000256" key="5">
    <source>
        <dbReference type="ARBA" id="ARBA00022553"/>
    </source>
</evidence>
<sequence>MNKLWLRISLTFLLLLTVVLAGVGLFIGDVMKQTYMNMSRHQLSQDADLVYNVVSPKEVLDESPAIQGKIENFYKDHQPRITIINLKGKVLADSNHDPETMENHSKRPEFLGVVAQHKKSSESIRYSKTLGYSMMYLAKPLVYHGKTIAVVRVAFALDNIERVLKNLWISFGLAMAITLILSALIGIRMAKGFTRPIEAIIEVAQRLTKKDYKSRVTIKTTGEMEQLSDAVNELARSLQTQMEEIRENQQRLTGVLSNMVSGVMLINTDGRIMLVNRAMEEMIARKNDQLLGKLHIEAGKNFGLSQLIGRSLKEGVSIHEEVHVYFPAERILDAHVAPSIGENGEIKGVITVFHDITEIRRLEKMRSEFVANVSHELKTPVTSLKGFAETLLDGAMHDEEILRSFLTIMLEESERLHRLIADILDLSKIEQHKLPLNPVKLDIVNLILETVSTLREEANKKKLEIELPKTESLLMEADKDRLQQIILNLVANALSYTPEGGTITVDVMDKGQEVELDVKDTGIGISKKDLPRIFERFYRVDKARSRQSGGTGLGLAIVKHLVESHHGHIKVESEEGKGTSFMITLPKYQA</sequence>
<evidence type="ECO:0000259" key="15">
    <source>
        <dbReference type="PROSITE" id="PS50112"/>
    </source>
</evidence>
<keyword evidence="13" id="KW-0812">Transmembrane</keyword>
<dbReference type="InterPro" id="IPR003660">
    <property type="entry name" value="HAMP_dom"/>
</dbReference>
<keyword evidence="18" id="KW-1185">Reference proteome</keyword>
<dbReference type="EC" id="2.7.13.3" evidence="3"/>
<keyword evidence="6" id="KW-0808">Transferase</keyword>
<dbReference type="PROSITE" id="PS50885">
    <property type="entry name" value="HAMP"/>
    <property type="match status" value="1"/>
</dbReference>
<keyword evidence="5" id="KW-0597">Phosphoprotein</keyword>
<dbReference type="PROSITE" id="PS50109">
    <property type="entry name" value="HIS_KIN"/>
    <property type="match status" value="1"/>
</dbReference>
<keyword evidence="13" id="KW-1133">Transmembrane helix</keyword>
<feature type="transmembrane region" description="Helical" evidence="13">
    <location>
        <begin position="167"/>
        <end position="187"/>
    </location>
</feature>
<dbReference type="Gene3D" id="3.30.450.20">
    <property type="entry name" value="PAS domain"/>
    <property type="match status" value="2"/>
</dbReference>
<dbReference type="SMART" id="SM00387">
    <property type="entry name" value="HATPase_c"/>
    <property type="match status" value="1"/>
</dbReference>
<dbReference type="NCBIfam" id="TIGR00229">
    <property type="entry name" value="sensory_box"/>
    <property type="match status" value="1"/>
</dbReference>
<dbReference type="GO" id="GO:0005524">
    <property type="term" value="F:ATP binding"/>
    <property type="evidence" value="ECO:0007669"/>
    <property type="project" value="UniProtKB-KW"/>
</dbReference>
<evidence type="ECO:0000256" key="8">
    <source>
        <dbReference type="ARBA" id="ARBA00022777"/>
    </source>
</evidence>
<dbReference type="EMBL" id="JARMAB010000022">
    <property type="protein sequence ID" value="MED1204444.1"/>
    <property type="molecule type" value="Genomic_DNA"/>
</dbReference>
<keyword evidence="9 17" id="KW-0067">ATP-binding</keyword>
<dbReference type="SUPFAM" id="SSF55874">
    <property type="entry name" value="ATPase domain of HSP90 chaperone/DNA topoisomerase II/histidine kinase"/>
    <property type="match status" value="1"/>
</dbReference>
<gene>
    <name evidence="17" type="ORF">P4T90_15455</name>
</gene>
<keyword evidence="7" id="KW-0547">Nucleotide-binding</keyword>
<dbReference type="InterPro" id="IPR004358">
    <property type="entry name" value="Sig_transdc_His_kin-like_C"/>
</dbReference>
<name>A0ABU6MJ05_9BACI</name>
<evidence type="ECO:0000256" key="10">
    <source>
        <dbReference type="ARBA" id="ARBA00023012"/>
    </source>
</evidence>
<dbReference type="CDD" id="cd00075">
    <property type="entry name" value="HATPase"/>
    <property type="match status" value="1"/>
</dbReference>
<comment type="subcellular location">
    <subcellularLocation>
        <location evidence="2">Cell membrane</location>
        <topology evidence="2">Multi-pass membrane protein</topology>
    </subcellularLocation>
</comment>
<dbReference type="SMART" id="SM00091">
    <property type="entry name" value="PAS"/>
    <property type="match status" value="1"/>
</dbReference>
<protein>
    <recommendedName>
        <fullName evidence="3">histidine kinase</fullName>
        <ecNumber evidence="3">2.7.13.3</ecNumber>
    </recommendedName>
</protein>
<keyword evidence="4" id="KW-1003">Cell membrane</keyword>
<evidence type="ECO:0000313" key="18">
    <source>
        <dbReference type="Proteomes" id="UP001341444"/>
    </source>
</evidence>
<feature type="domain" description="Histidine kinase" evidence="14">
    <location>
        <begin position="372"/>
        <end position="589"/>
    </location>
</feature>
<dbReference type="PANTHER" id="PTHR45453">
    <property type="entry name" value="PHOSPHATE REGULON SENSOR PROTEIN PHOR"/>
    <property type="match status" value="1"/>
</dbReference>
<dbReference type="InterPro" id="IPR013656">
    <property type="entry name" value="PAS_4"/>
</dbReference>
<evidence type="ECO:0000313" key="17">
    <source>
        <dbReference type="EMBL" id="MED1204444.1"/>
    </source>
</evidence>
<keyword evidence="11 13" id="KW-0472">Membrane</keyword>
<dbReference type="Pfam" id="PF00672">
    <property type="entry name" value="HAMP"/>
    <property type="match status" value="1"/>
</dbReference>
<dbReference type="SMART" id="SM00388">
    <property type="entry name" value="HisKA"/>
    <property type="match status" value="1"/>
</dbReference>
<evidence type="ECO:0000256" key="2">
    <source>
        <dbReference type="ARBA" id="ARBA00004651"/>
    </source>
</evidence>
<evidence type="ECO:0000256" key="9">
    <source>
        <dbReference type="ARBA" id="ARBA00022840"/>
    </source>
</evidence>
<feature type="coiled-coil region" evidence="12">
    <location>
        <begin position="224"/>
        <end position="255"/>
    </location>
</feature>
<keyword evidence="8" id="KW-0418">Kinase</keyword>
<organism evidence="17 18">
    <name type="scientific">Heyndrickxia acidicola</name>
    <dbReference type="NCBI Taxonomy" id="209389"/>
    <lineage>
        <taxon>Bacteria</taxon>
        <taxon>Bacillati</taxon>
        <taxon>Bacillota</taxon>
        <taxon>Bacilli</taxon>
        <taxon>Bacillales</taxon>
        <taxon>Bacillaceae</taxon>
        <taxon>Heyndrickxia</taxon>
    </lineage>
</organism>
<evidence type="ECO:0000256" key="1">
    <source>
        <dbReference type="ARBA" id="ARBA00000085"/>
    </source>
</evidence>
<dbReference type="Pfam" id="PF08448">
    <property type="entry name" value="PAS_4"/>
    <property type="match status" value="1"/>
</dbReference>
<dbReference type="PROSITE" id="PS50112">
    <property type="entry name" value="PAS"/>
    <property type="match status" value="1"/>
</dbReference>
<reference evidence="17 18" key="1">
    <citation type="submission" date="2023-03" db="EMBL/GenBank/DDBJ databases">
        <title>Bacillus Genome Sequencing.</title>
        <authorList>
            <person name="Dunlap C."/>
        </authorList>
    </citation>
    <scope>NUCLEOTIDE SEQUENCE [LARGE SCALE GENOMIC DNA]</scope>
    <source>
        <strain evidence="17 18">B-23453</strain>
    </source>
</reference>
<evidence type="ECO:0000256" key="4">
    <source>
        <dbReference type="ARBA" id="ARBA00022475"/>
    </source>
</evidence>
<dbReference type="Gene3D" id="3.30.565.10">
    <property type="entry name" value="Histidine kinase-like ATPase, C-terminal domain"/>
    <property type="match status" value="1"/>
</dbReference>
<dbReference type="PRINTS" id="PR00344">
    <property type="entry name" value="BCTRLSENSOR"/>
</dbReference>
<dbReference type="Gene3D" id="1.10.287.130">
    <property type="match status" value="1"/>
</dbReference>
<dbReference type="SMART" id="SM00304">
    <property type="entry name" value="HAMP"/>
    <property type="match status" value="1"/>
</dbReference>
<evidence type="ECO:0000256" key="7">
    <source>
        <dbReference type="ARBA" id="ARBA00022741"/>
    </source>
</evidence>
<dbReference type="InterPro" id="IPR050351">
    <property type="entry name" value="BphY/WalK/GraS-like"/>
</dbReference>
<keyword evidence="12" id="KW-0175">Coiled coil</keyword>
<evidence type="ECO:0000256" key="12">
    <source>
        <dbReference type="SAM" id="Coils"/>
    </source>
</evidence>
<dbReference type="SUPFAM" id="SSF47384">
    <property type="entry name" value="Homodimeric domain of signal transducing histidine kinase"/>
    <property type="match status" value="1"/>
</dbReference>
<feature type="domain" description="HAMP" evidence="16">
    <location>
        <begin position="191"/>
        <end position="243"/>
    </location>
</feature>
<comment type="caution">
    <text evidence="17">The sequence shown here is derived from an EMBL/GenBank/DDBJ whole genome shotgun (WGS) entry which is preliminary data.</text>
</comment>
<dbReference type="Pfam" id="PF00512">
    <property type="entry name" value="HisKA"/>
    <property type="match status" value="1"/>
</dbReference>
<dbReference type="SUPFAM" id="SSF55785">
    <property type="entry name" value="PYP-like sensor domain (PAS domain)"/>
    <property type="match status" value="1"/>
</dbReference>
<evidence type="ECO:0000256" key="3">
    <source>
        <dbReference type="ARBA" id="ARBA00012438"/>
    </source>
</evidence>
<dbReference type="CDD" id="cd00130">
    <property type="entry name" value="PAS"/>
    <property type="match status" value="1"/>
</dbReference>
<dbReference type="InterPro" id="IPR003661">
    <property type="entry name" value="HisK_dim/P_dom"/>
</dbReference>
<feature type="domain" description="PAS" evidence="15">
    <location>
        <begin position="248"/>
        <end position="293"/>
    </location>
</feature>
<dbReference type="RefSeq" id="WP_066269579.1">
    <property type="nucleotide sequence ID" value="NZ_JARMAB010000022.1"/>
</dbReference>
<evidence type="ECO:0000256" key="11">
    <source>
        <dbReference type="ARBA" id="ARBA00023136"/>
    </source>
</evidence>
<dbReference type="CDD" id="cd00082">
    <property type="entry name" value="HisKA"/>
    <property type="match status" value="1"/>
</dbReference>
<dbReference type="Gene3D" id="1.10.8.500">
    <property type="entry name" value="HAMP domain in histidine kinase"/>
    <property type="match status" value="1"/>
</dbReference>
<dbReference type="Pfam" id="PF02518">
    <property type="entry name" value="HATPase_c"/>
    <property type="match status" value="1"/>
</dbReference>
<comment type="catalytic activity">
    <reaction evidence="1">
        <text>ATP + protein L-histidine = ADP + protein N-phospho-L-histidine.</text>
        <dbReference type="EC" id="2.7.13.3"/>
    </reaction>
</comment>